<evidence type="ECO:0000256" key="1">
    <source>
        <dbReference type="SAM" id="Phobius"/>
    </source>
</evidence>
<evidence type="ECO:0000259" key="3">
    <source>
        <dbReference type="Pfam" id="PF22936"/>
    </source>
</evidence>
<feature type="transmembrane region" description="Helical" evidence="1">
    <location>
        <begin position="334"/>
        <end position="356"/>
    </location>
</feature>
<dbReference type="Pfam" id="PF22936">
    <property type="entry name" value="Pol_BBD"/>
    <property type="match status" value="1"/>
</dbReference>
<name>A0A2I0VAG9_9ASPA</name>
<dbReference type="EMBL" id="KZ505128">
    <property type="protein sequence ID" value="PKU60409.1"/>
    <property type="molecule type" value="Genomic_DNA"/>
</dbReference>
<sequence length="357" mass="39628">MTMTQYLAEIKNLVDQIVASGSTVDNEDIILYILNGLPSSYQAFKTSIRIMLNPISLENLYPLLLSEEINIACDAARNLQPADPHLAMYAYRGKARRTKQKHRLNTNYVPTAPSTTNRALVAATENSPNTWFLDSGATSHLTHSMDNLSVSTPYQGSDGIMVGDGRSVSIANSGVGLLPTPLRKLTMSQILHTPELYYNLISISKLIQDNDISITFDSQGFMMKDLKTQQVLLRGPCTDGLYPIITTQSASLSTALSATTNSANCWHHRLGHPNQRVTHLISNCNPHLKIKDCISCSSCSKAKSHKLVFELSNNRRNDILELIHSDIWGPHPLLLIKVFVTMLYLLTITLGFHGYFQ</sequence>
<dbReference type="Pfam" id="PF14223">
    <property type="entry name" value="Retrotran_gag_2"/>
    <property type="match status" value="1"/>
</dbReference>
<dbReference type="InterPro" id="IPR025724">
    <property type="entry name" value="GAG-pre-integrase_dom"/>
</dbReference>
<organism evidence="4 5">
    <name type="scientific">Dendrobium catenatum</name>
    <dbReference type="NCBI Taxonomy" id="906689"/>
    <lineage>
        <taxon>Eukaryota</taxon>
        <taxon>Viridiplantae</taxon>
        <taxon>Streptophyta</taxon>
        <taxon>Embryophyta</taxon>
        <taxon>Tracheophyta</taxon>
        <taxon>Spermatophyta</taxon>
        <taxon>Magnoliopsida</taxon>
        <taxon>Liliopsida</taxon>
        <taxon>Asparagales</taxon>
        <taxon>Orchidaceae</taxon>
        <taxon>Epidendroideae</taxon>
        <taxon>Malaxideae</taxon>
        <taxon>Dendrobiinae</taxon>
        <taxon>Dendrobium</taxon>
    </lineage>
</organism>
<evidence type="ECO:0000313" key="4">
    <source>
        <dbReference type="EMBL" id="PKU60409.1"/>
    </source>
</evidence>
<proteinExistence type="predicted"/>
<dbReference type="AlphaFoldDB" id="A0A2I0VAG9"/>
<dbReference type="PANTHER" id="PTHR47481">
    <property type="match status" value="1"/>
</dbReference>
<dbReference type="PANTHER" id="PTHR47481:SF31">
    <property type="entry name" value="OS01G0873500 PROTEIN"/>
    <property type="match status" value="1"/>
</dbReference>
<dbReference type="Pfam" id="PF13976">
    <property type="entry name" value="gag_pre-integrs"/>
    <property type="match status" value="1"/>
</dbReference>
<feature type="domain" description="Retrovirus-related Pol polyprotein from transposon TNT 1-94-like beta-barrel" evidence="3">
    <location>
        <begin position="131"/>
        <end position="208"/>
    </location>
</feature>
<reference evidence="4 5" key="1">
    <citation type="journal article" date="2016" name="Sci. Rep.">
        <title>The Dendrobium catenatum Lindl. genome sequence provides insights into polysaccharide synthase, floral development and adaptive evolution.</title>
        <authorList>
            <person name="Zhang G.Q."/>
            <person name="Xu Q."/>
            <person name="Bian C."/>
            <person name="Tsai W.C."/>
            <person name="Yeh C.M."/>
            <person name="Liu K.W."/>
            <person name="Yoshida K."/>
            <person name="Zhang L.S."/>
            <person name="Chang S.B."/>
            <person name="Chen F."/>
            <person name="Shi Y."/>
            <person name="Su Y.Y."/>
            <person name="Zhang Y.Q."/>
            <person name="Chen L.J."/>
            <person name="Yin Y."/>
            <person name="Lin M."/>
            <person name="Huang H."/>
            <person name="Deng H."/>
            <person name="Wang Z.W."/>
            <person name="Zhu S.L."/>
            <person name="Zhao X."/>
            <person name="Deng C."/>
            <person name="Niu S.C."/>
            <person name="Huang J."/>
            <person name="Wang M."/>
            <person name="Liu G.H."/>
            <person name="Yang H.J."/>
            <person name="Xiao X.J."/>
            <person name="Hsiao Y.Y."/>
            <person name="Wu W.L."/>
            <person name="Chen Y.Y."/>
            <person name="Mitsuda N."/>
            <person name="Ohme-Takagi M."/>
            <person name="Luo Y.B."/>
            <person name="Van de Peer Y."/>
            <person name="Liu Z.J."/>
        </authorList>
    </citation>
    <scope>NUCLEOTIDE SEQUENCE [LARGE SCALE GENOMIC DNA]</scope>
    <source>
        <tissue evidence="4">The whole plant</tissue>
    </source>
</reference>
<feature type="domain" description="GAG-pre-integrase" evidence="2">
    <location>
        <begin position="240"/>
        <end position="304"/>
    </location>
</feature>
<dbReference type="InterPro" id="IPR054722">
    <property type="entry name" value="PolX-like_BBD"/>
</dbReference>
<keyword evidence="1" id="KW-1133">Transmembrane helix</keyword>
<keyword evidence="5" id="KW-1185">Reference proteome</keyword>
<keyword evidence="1" id="KW-0472">Membrane</keyword>
<keyword evidence="1" id="KW-0812">Transmembrane</keyword>
<evidence type="ECO:0000313" key="5">
    <source>
        <dbReference type="Proteomes" id="UP000233837"/>
    </source>
</evidence>
<protein>
    <submittedName>
        <fullName evidence="4">Retrovirus-related Pol polyprotein from transposon TNT 1-94</fullName>
    </submittedName>
</protein>
<reference evidence="4 5" key="2">
    <citation type="journal article" date="2017" name="Nature">
        <title>The Apostasia genome and the evolution of orchids.</title>
        <authorList>
            <person name="Zhang G.Q."/>
            <person name="Liu K.W."/>
            <person name="Li Z."/>
            <person name="Lohaus R."/>
            <person name="Hsiao Y.Y."/>
            <person name="Niu S.C."/>
            <person name="Wang J.Y."/>
            <person name="Lin Y.C."/>
            <person name="Xu Q."/>
            <person name="Chen L.J."/>
            <person name="Yoshida K."/>
            <person name="Fujiwara S."/>
            <person name="Wang Z.W."/>
            <person name="Zhang Y.Q."/>
            <person name="Mitsuda N."/>
            <person name="Wang M."/>
            <person name="Liu G.H."/>
            <person name="Pecoraro L."/>
            <person name="Huang H.X."/>
            <person name="Xiao X.J."/>
            <person name="Lin M."/>
            <person name="Wu X.Y."/>
            <person name="Wu W.L."/>
            <person name="Chen Y.Y."/>
            <person name="Chang S.B."/>
            <person name="Sakamoto S."/>
            <person name="Ohme-Takagi M."/>
            <person name="Yagi M."/>
            <person name="Zeng S.J."/>
            <person name="Shen C.Y."/>
            <person name="Yeh C.M."/>
            <person name="Luo Y.B."/>
            <person name="Tsai W.C."/>
            <person name="Van de Peer Y."/>
            <person name="Liu Z.J."/>
        </authorList>
    </citation>
    <scope>NUCLEOTIDE SEQUENCE [LARGE SCALE GENOMIC DNA]</scope>
    <source>
        <tissue evidence="4">The whole plant</tissue>
    </source>
</reference>
<accession>A0A2I0VAG9</accession>
<dbReference type="Proteomes" id="UP000233837">
    <property type="component" value="Unassembled WGS sequence"/>
</dbReference>
<dbReference type="STRING" id="906689.A0A2I0VAG9"/>
<evidence type="ECO:0000259" key="2">
    <source>
        <dbReference type="Pfam" id="PF13976"/>
    </source>
</evidence>
<gene>
    <name evidence="4" type="ORF">MA16_Dca028152</name>
</gene>